<protein>
    <submittedName>
        <fullName evidence="1">Uncharacterized protein</fullName>
    </submittedName>
</protein>
<evidence type="ECO:0000313" key="2">
    <source>
        <dbReference type="Proteomes" id="UP000038200"/>
    </source>
</evidence>
<dbReference type="EMBL" id="CDOL01000080">
    <property type="protein sequence ID" value="CEN51608.1"/>
    <property type="molecule type" value="Genomic_DNA"/>
</dbReference>
<gene>
    <name evidence="1" type="ORF">CCAND93_1700003</name>
</gene>
<sequence length="47" mass="5707">MISCFFAKVSSFEWFWNQEIKIKRFTFAETSKKINILILLLLCFSRK</sequence>
<dbReference type="Proteomes" id="UP000038200">
    <property type="component" value="Unassembled WGS sequence"/>
</dbReference>
<organism evidence="1 2">
    <name type="scientific">Capnocytophaga canis</name>
    <dbReference type="NCBI Taxonomy" id="1848903"/>
    <lineage>
        <taxon>Bacteria</taxon>
        <taxon>Pseudomonadati</taxon>
        <taxon>Bacteroidota</taxon>
        <taxon>Flavobacteriia</taxon>
        <taxon>Flavobacteriales</taxon>
        <taxon>Flavobacteriaceae</taxon>
        <taxon>Capnocytophaga</taxon>
    </lineage>
</organism>
<evidence type="ECO:0000313" key="1">
    <source>
        <dbReference type="EMBL" id="CEN51608.1"/>
    </source>
</evidence>
<dbReference type="AlphaFoldDB" id="A0A0B7INP0"/>
<proteinExistence type="predicted"/>
<reference evidence="1 2" key="1">
    <citation type="submission" date="2015-01" db="EMBL/GenBank/DDBJ databases">
        <authorList>
            <person name="Xiang T."/>
            <person name="Song Y."/>
            <person name="Huang L."/>
            <person name="Wang B."/>
            <person name="Wu P."/>
        </authorList>
    </citation>
    <scope>NUCLEOTIDE SEQUENCE [LARGE SCALE GENOMIC DNA]</scope>
    <source>
        <strain evidence="1 2">CcD93</strain>
    </source>
</reference>
<accession>A0A0B7INP0</accession>
<name>A0A0B7INP0_9FLAO</name>